<dbReference type="PANTHER" id="PTHR43024">
    <property type="entry name" value="UDP-N-ACETYLMURAMOYL-TRIPEPTIDE--D-ALANYL-D-ALANINE LIGASE"/>
    <property type="match status" value="1"/>
</dbReference>
<dbReference type="AlphaFoldDB" id="A0A7X3LR18"/>
<dbReference type="EMBL" id="WUMV01000001">
    <property type="protein sequence ID" value="MXN63514.1"/>
    <property type="molecule type" value="Genomic_DNA"/>
</dbReference>
<keyword evidence="6 10" id="KW-0133">Cell shape</keyword>
<evidence type="ECO:0000313" key="17">
    <source>
        <dbReference type="Proteomes" id="UP000433101"/>
    </source>
</evidence>
<keyword evidence="1 10" id="KW-0963">Cytoplasm</keyword>
<evidence type="ECO:0000256" key="12">
    <source>
        <dbReference type="SAM" id="MobiDB-lite"/>
    </source>
</evidence>
<evidence type="ECO:0000256" key="6">
    <source>
        <dbReference type="ARBA" id="ARBA00022960"/>
    </source>
</evidence>
<comment type="caution">
    <text evidence="10">Lacks conserved residue(s) required for the propagation of feature annotation.</text>
</comment>
<evidence type="ECO:0000256" key="2">
    <source>
        <dbReference type="ARBA" id="ARBA00022598"/>
    </source>
</evidence>
<evidence type="ECO:0000256" key="4">
    <source>
        <dbReference type="ARBA" id="ARBA00022741"/>
    </source>
</evidence>
<comment type="caution">
    <text evidence="16">The sequence shown here is derived from an EMBL/GenBank/DDBJ whole genome shotgun (WGS) entry which is preliminary data.</text>
</comment>
<keyword evidence="3 10" id="KW-0132">Cell division</keyword>
<sequence>MEAELFGEINADGQPDAEPEENGETASISEEAAEEGIEEPGDEVEEREVELLVEQAEDAAESDLTHEGAAEEETVEEVLPDRDKDEAVEAPEGDLAEPEEEDTPGTEAETREVAAAEPFAAPVVPDEDESGALWTLRDFLNAVGGIAAGEPAPEITGISIDSRTIEPGEAFFAIEGDHFDGHDFVRDAVKAGAAIAVVSQKKIEEMPRGGPLVAVADPLEALRRLARAARQRTKAQIVAITGSVGKTGTKEMLRLALSRSGRTHASVASFNNHWGVPLTLARMPADTDFGVFEIGMNHAGEITPLTQLVRPHVAIVTTVQPVHLEFFGSVEKIAEAKAEIFSGLEPDGIAILNRDNEQFDLLQFHARMAGVRTICTFGVDQPANAKADKISSQTGCSCISATVLGEEITYKVGAPGLHYVKNSLAVLAAAKLVGADLALAGLALTDMRAPKGRGAQTRLKLPDGMLTLIDESYNANPASMRAALRLLGETPVKRPGRRIAVLGDMRELGEMSDALHAELRDPVVEAEVDKVYCAGPHMHALWETLPAAMRGAYSEEASGLRPLLLADMRNGDVVMIKGSLGTRMGPLVDALIKEFPAADEAAE</sequence>
<proteinExistence type="inferred from homology"/>
<evidence type="ECO:0000256" key="7">
    <source>
        <dbReference type="ARBA" id="ARBA00022984"/>
    </source>
</evidence>
<dbReference type="GO" id="GO:0009252">
    <property type="term" value="P:peptidoglycan biosynthetic process"/>
    <property type="evidence" value="ECO:0007669"/>
    <property type="project" value="UniProtKB-UniRule"/>
</dbReference>
<feature type="compositionally biased region" description="Acidic residues" evidence="12">
    <location>
        <begin position="31"/>
        <end position="48"/>
    </location>
</feature>
<accession>A0A7X3LR18</accession>
<comment type="catalytic activity">
    <reaction evidence="10 11">
        <text>D-alanyl-D-alanine + UDP-N-acetyl-alpha-D-muramoyl-L-alanyl-gamma-D-glutamyl-meso-2,6-diaminopimelate + ATP = UDP-N-acetyl-alpha-D-muramoyl-L-alanyl-gamma-D-glutamyl-meso-2,6-diaminopimeloyl-D-alanyl-D-alanine + ADP + phosphate + H(+)</text>
        <dbReference type="Rhea" id="RHEA:28374"/>
        <dbReference type="ChEBI" id="CHEBI:15378"/>
        <dbReference type="ChEBI" id="CHEBI:30616"/>
        <dbReference type="ChEBI" id="CHEBI:43474"/>
        <dbReference type="ChEBI" id="CHEBI:57822"/>
        <dbReference type="ChEBI" id="CHEBI:61386"/>
        <dbReference type="ChEBI" id="CHEBI:83905"/>
        <dbReference type="ChEBI" id="CHEBI:456216"/>
        <dbReference type="EC" id="6.3.2.10"/>
    </reaction>
</comment>
<dbReference type="NCBIfam" id="TIGR01143">
    <property type="entry name" value="murF"/>
    <property type="match status" value="1"/>
</dbReference>
<dbReference type="HAMAP" id="MF_02019">
    <property type="entry name" value="MurF"/>
    <property type="match status" value="1"/>
</dbReference>
<reference evidence="16 17" key="1">
    <citation type="submission" date="2019-12" db="EMBL/GenBank/DDBJ databases">
        <authorList>
            <person name="Li M."/>
        </authorList>
    </citation>
    <scope>NUCLEOTIDE SEQUENCE [LARGE SCALE GENOMIC DNA]</scope>
    <source>
        <strain evidence="16 17">GBMRC 2046</strain>
    </source>
</reference>
<name>A0A7X3LR18_9HYPH</name>
<gene>
    <name evidence="10" type="primary">murF</name>
    <name evidence="16" type="ORF">GR183_01240</name>
</gene>
<evidence type="ECO:0000256" key="9">
    <source>
        <dbReference type="ARBA" id="ARBA00023316"/>
    </source>
</evidence>
<protein>
    <recommendedName>
        <fullName evidence="10 11">UDP-N-acetylmuramoyl-tripeptide--D-alanyl-D-alanine ligase</fullName>
        <ecNumber evidence="10 11">6.3.2.10</ecNumber>
    </recommendedName>
    <alternativeName>
        <fullName evidence="10">D-alanyl-D-alanine-adding enzyme</fullName>
    </alternativeName>
</protein>
<evidence type="ECO:0000259" key="14">
    <source>
        <dbReference type="Pfam" id="PF02875"/>
    </source>
</evidence>
<dbReference type="InterPro" id="IPR000713">
    <property type="entry name" value="Mur_ligase_N"/>
</dbReference>
<dbReference type="Pfam" id="PF01225">
    <property type="entry name" value="Mur_ligase"/>
    <property type="match status" value="1"/>
</dbReference>
<dbReference type="Gene3D" id="3.90.190.20">
    <property type="entry name" value="Mur ligase, C-terminal domain"/>
    <property type="match status" value="1"/>
</dbReference>
<dbReference type="InterPro" id="IPR005863">
    <property type="entry name" value="UDP-N-AcMur_synth"/>
</dbReference>
<dbReference type="InterPro" id="IPR004101">
    <property type="entry name" value="Mur_ligase_C"/>
</dbReference>
<dbReference type="InterPro" id="IPR035911">
    <property type="entry name" value="MurE/MurF_N"/>
</dbReference>
<evidence type="ECO:0000256" key="1">
    <source>
        <dbReference type="ARBA" id="ARBA00022490"/>
    </source>
</evidence>
<comment type="similarity">
    <text evidence="10">Belongs to the MurCDEF family. MurF subfamily.</text>
</comment>
<dbReference type="UniPathway" id="UPA00219"/>
<feature type="domain" description="Mur ligase N-terminal catalytic" evidence="13">
    <location>
        <begin position="154"/>
        <end position="229"/>
    </location>
</feature>
<dbReference type="NCBIfam" id="NF010693">
    <property type="entry name" value="PRK14093.1"/>
    <property type="match status" value="1"/>
</dbReference>
<dbReference type="GO" id="GO:0071555">
    <property type="term" value="P:cell wall organization"/>
    <property type="evidence" value="ECO:0007669"/>
    <property type="project" value="UniProtKB-KW"/>
</dbReference>
<dbReference type="GO" id="GO:0005524">
    <property type="term" value="F:ATP binding"/>
    <property type="evidence" value="ECO:0007669"/>
    <property type="project" value="UniProtKB-UniRule"/>
</dbReference>
<comment type="function">
    <text evidence="10 11">Involved in cell wall formation. Catalyzes the final step in the synthesis of UDP-N-acetylmuramoyl-pentapeptide, the precursor of murein.</text>
</comment>
<evidence type="ECO:0000256" key="5">
    <source>
        <dbReference type="ARBA" id="ARBA00022840"/>
    </source>
</evidence>
<dbReference type="InterPro" id="IPR013221">
    <property type="entry name" value="Mur_ligase_cen"/>
</dbReference>
<feature type="region of interest" description="Disordered" evidence="12">
    <location>
        <begin position="1"/>
        <end position="112"/>
    </location>
</feature>
<feature type="compositionally biased region" description="Acidic residues" evidence="12">
    <location>
        <begin position="88"/>
        <end position="104"/>
    </location>
</feature>
<dbReference type="InterPro" id="IPR051046">
    <property type="entry name" value="MurCDEF_CellWall_CoF430Synth"/>
</dbReference>
<evidence type="ECO:0000256" key="3">
    <source>
        <dbReference type="ARBA" id="ARBA00022618"/>
    </source>
</evidence>
<dbReference type="Gene3D" id="3.40.1390.10">
    <property type="entry name" value="MurE/MurF, N-terminal domain"/>
    <property type="match status" value="1"/>
</dbReference>
<dbReference type="GO" id="GO:0047480">
    <property type="term" value="F:UDP-N-acetylmuramoyl-tripeptide-D-alanyl-D-alanine ligase activity"/>
    <property type="evidence" value="ECO:0007669"/>
    <property type="project" value="UniProtKB-UniRule"/>
</dbReference>
<evidence type="ECO:0000256" key="11">
    <source>
        <dbReference type="RuleBase" id="RU004136"/>
    </source>
</evidence>
<dbReference type="GO" id="GO:0008360">
    <property type="term" value="P:regulation of cell shape"/>
    <property type="evidence" value="ECO:0007669"/>
    <property type="project" value="UniProtKB-KW"/>
</dbReference>
<dbReference type="Gene3D" id="3.40.1190.10">
    <property type="entry name" value="Mur-like, catalytic domain"/>
    <property type="match status" value="1"/>
</dbReference>
<evidence type="ECO:0000259" key="13">
    <source>
        <dbReference type="Pfam" id="PF01225"/>
    </source>
</evidence>
<keyword evidence="5 10" id="KW-0067">ATP-binding</keyword>
<organism evidence="16 17">
    <name type="scientific">Stappia sediminis</name>
    <dbReference type="NCBI Taxonomy" id="2692190"/>
    <lineage>
        <taxon>Bacteria</taxon>
        <taxon>Pseudomonadati</taxon>
        <taxon>Pseudomonadota</taxon>
        <taxon>Alphaproteobacteria</taxon>
        <taxon>Hyphomicrobiales</taxon>
        <taxon>Stappiaceae</taxon>
        <taxon>Stappia</taxon>
    </lineage>
</organism>
<dbReference type="SUPFAM" id="SSF63418">
    <property type="entry name" value="MurE/MurF N-terminal domain"/>
    <property type="match status" value="1"/>
</dbReference>
<keyword evidence="8 10" id="KW-0131">Cell cycle</keyword>
<evidence type="ECO:0000313" key="16">
    <source>
        <dbReference type="EMBL" id="MXN63514.1"/>
    </source>
</evidence>
<dbReference type="SUPFAM" id="SSF53244">
    <property type="entry name" value="MurD-like peptide ligases, peptide-binding domain"/>
    <property type="match status" value="1"/>
</dbReference>
<keyword evidence="2 10" id="KW-0436">Ligase</keyword>
<dbReference type="GO" id="GO:0051301">
    <property type="term" value="P:cell division"/>
    <property type="evidence" value="ECO:0007669"/>
    <property type="project" value="UniProtKB-KW"/>
</dbReference>
<dbReference type="InterPro" id="IPR036615">
    <property type="entry name" value="Mur_ligase_C_dom_sf"/>
</dbReference>
<evidence type="ECO:0000256" key="10">
    <source>
        <dbReference type="HAMAP-Rule" id="MF_02019"/>
    </source>
</evidence>
<dbReference type="PANTHER" id="PTHR43024:SF1">
    <property type="entry name" value="UDP-N-ACETYLMURAMOYL-TRIPEPTIDE--D-ALANYL-D-ALANINE LIGASE"/>
    <property type="match status" value="1"/>
</dbReference>
<feature type="domain" description="Mur ligase C-terminal" evidence="14">
    <location>
        <begin position="466"/>
        <end position="579"/>
    </location>
</feature>
<dbReference type="InterPro" id="IPR036565">
    <property type="entry name" value="Mur-like_cat_sf"/>
</dbReference>
<dbReference type="GO" id="GO:0005737">
    <property type="term" value="C:cytoplasm"/>
    <property type="evidence" value="ECO:0007669"/>
    <property type="project" value="UniProtKB-SubCell"/>
</dbReference>
<comment type="pathway">
    <text evidence="10 11">Cell wall biogenesis; peptidoglycan biosynthesis.</text>
</comment>
<dbReference type="SUPFAM" id="SSF53623">
    <property type="entry name" value="MurD-like peptide ligases, catalytic domain"/>
    <property type="match status" value="1"/>
</dbReference>
<keyword evidence="9 10" id="KW-0961">Cell wall biogenesis/degradation</keyword>
<evidence type="ECO:0000259" key="15">
    <source>
        <dbReference type="Pfam" id="PF08245"/>
    </source>
</evidence>
<evidence type="ECO:0000256" key="8">
    <source>
        <dbReference type="ARBA" id="ARBA00023306"/>
    </source>
</evidence>
<comment type="subcellular location">
    <subcellularLocation>
        <location evidence="10 11">Cytoplasm</location>
    </subcellularLocation>
</comment>
<dbReference type="Pfam" id="PF08245">
    <property type="entry name" value="Mur_ligase_M"/>
    <property type="match status" value="1"/>
</dbReference>
<keyword evidence="17" id="KW-1185">Reference proteome</keyword>
<dbReference type="Pfam" id="PF02875">
    <property type="entry name" value="Mur_ligase_C"/>
    <property type="match status" value="1"/>
</dbReference>
<feature type="domain" description="Mur ligase central" evidence="15">
    <location>
        <begin position="240"/>
        <end position="430"/>
    </location>
</feature>
<keyword evidence="4 10" id="KW-0547">Nucleotide-binding</keyword>
<dbReference type="EC" id="6.3.2.10" evidence="10 11"/>
<keyword evidence="7 10" id="KW-0573">Peptidoglycan synthesis</keyword>
<dbReference type="Proteomes" id="UP000433101">
    <property type="component" value="Unassembled WGS sequence"/>
</dbReference>